<proteinExistence type="predicted"/>
<name>A0A7M1AZL3_9BACT</name>
<dbReference type="Proteomes" id="UP000593910">
    <property type="component" value="Chromosome"/>
</dbReference>
<protein>
    <submittedName>
        <fullName evidence="1">Uncharacterized protein</fullName>
    </submittedName>
</protein>
<dbReference type="AlphaFoldDB" id="A0A7M1AZL3"/>
<gene>
    <name evidence="1" type="ORF">FJR03_08720</name>
</gene>
<dbReference type="EMBL" id="CP041165">
    <property type="protein sequence ID" value="QOP41812.1"/>
    <property type="molecule type" value="Genomic_DNA"/>
</dbReference>
<keyword evidence="2" id="KW-1185">Reference proteome</keyword>
<evidence type="ECO:0000313" key="2">
    <source>
        <dbReference type="Proteomes" id="UP000593910"/>
    </source>
</evidence>
<dbReference type="RefSeq" id="WP_193113133.1">
    <property type="nucleotide sequence ID" value="NZ_CP041165.1"/>
</dbReference>
<evidence type="ECO:0000313" key="1">
    <source>
        <dbReference type="EMBL" id="QOP41812.1"/>
    </source>
</evidence>
<accession>A0A7M1AZL3</accession>
<organism evidence="1 2">
    <name type="scientific">Sulfurimonas marina</name>
    <dbReference type="NCBI Taxonomy" id="2590551"/>
    <lineage>
        <taxon>Bacteria</taxon>
        <taxon>Pseudomonadati</taxon>
        <taxon>Campylobacterota</taxon>
        <taxon>Epsilonproteobacteria</taxon>
        <taxon>Campylobacterales</taxon>
        <taxon>Sulfurimonadaceae</taxon>
        <taxon>Sulfurimonas</taxon>
    </lineage>
</organism>
<sequence>MTIVTHDPMIFGIIDDVINNLSIASDRHENDMFAGAYLILETLKDKYSCLIDDATYLSEFLATLELITRGLQATNEMMDKNVMQACTSLLRVQEYIKEAL</sequence>
<reference evidence="1 2" key="1">
    <citation type="submission" date="2019-06" db="EMBL/GenBank/DDBJ databases">
        <title>Sulfurimonas gotlandica sp. nov., a chemoautotrophic and psychrotolerant epsilonproteobacterium isolated from a pelagic redoxcline, and an emended description of the genus Sulfurimonas.</title>
        <authorList>
            <person name="Wang S."/>
            <person name="Jiang L."/>
            <person name="Shao Z."/>
        </authorList>
    </citation>
    <scope>NUCLEOTIDE SEQUENCE [LARGE SCALE GENOMIC DNA]</scope>
    <source>
        <strain evidence="1 2">B2</strain>
    </source>
</reference>
<dbReference type="KEGG" id="smax:FJR03_08720"/>